<dbReference type="Proteomes" id="UP001056716">
    <property type="component" value="Chromosome"/>
</dbReference>
<gene>
    <name evidence="2" type="ORF">M5E07_05895</name>
</gene>
<name>A0AAE9LT81_9GAMM</name>
<organism evidence="2 3">
    <name type="scientific">Acinetobacter tibetensis</name>
    <dbReference type="NCBI Taxonomy" id="2943497"/>
    <lineage>
        <taxon>Bacteria</taxon>
        <taxon>Pseudomonadati</taxon>
        <taxon>Pseudomonadota</taxon>
        <taxon>Gammaproteobacteria</taxon>
        <taxon>Moraxellales</taxon>
        <taxon>Moraxellaceae</taxon>
        <taxon>Acinetobacter</taxon>
    </lineage>
</organism>
<reference evidence="2" key="1">
    <citation type="submission" date="2022-06" db="EMBL/GenBank/DDBJ databases">
        <title>Isolation, identification and characterization of iprodione-degrading strains in Lhasa, Tibet.</title>
        <authorList>
            <person name="Pan H."/>
        </authorList>
    </citation>
    <scope>NUCLEOTIDE SEQUENCE</scope>
    <source>
        <strain evidence="2">Y-23</strain>
    </source>
</reference>
<accession>A0AAE9LT81</accession>
<dbReference type="AlphaFoldDB" id="A0AAE9LT81"/>
<evidence type="ECO:0000313" key="2">
    <source>
        <dbReference type="EMBL" id="USE84330.1"/>
    </source>
</evidence>
<feature type="compositionally biased region" description="Basic and acidic residues" evidence="1">
    <location>
        <begin position="49"/>
        <end position="58"/>
    </location>
</feature>
<keyword evidence="3" id="KW-1185">Reference proteome</keyword>
<evidence type="ECO:0000256" key="1">
    <source>
        <dbReference type="SAM" id="MobiDB-lite"/>
    </source>
</evidence>
<sequence length="58" mass="6677">MTCQGCEARREWMIKHARQAKERMQRVLMSLGIGTKQSVDSIDQPDGADQQRAERTDQ</sequence>
<dbReference type="RefSeq" id="WP_252222900.1">
    <property type="nucleotide sequence ID" value="NZ_CP098732.1"/>
</dbReference>
<dbReference type="EMBL" id="CP098732">
    <property type="protein sequence ID" value="USE84330.1"/>
    <property type="molecule type" value="Genomic_DNA"/>
</dbReference>
<feature type="region of interest" description="Disordered" evidence="1">
    <location>
        <begin position="33"/>
        <end position="58"/>
    </location>
</feature>
<dbReference type="KEGG" id="atz:M5E07_05895"/>
<evidence type="ECO:0000313" key="3">
    <source>
        <dbReference type="Proteomes" id="UP001056716"/>
    </source>
</evidence>
<proteinExistence type="predicted"/>
<protein>
    <submittedName>
        <fullName evidence="2">Uncharacterized protein</fullName>
    </submittedName>
</protein>